<keyword evidence="1" id="KW-0028">Amino-acid biosynthesis</keyword>
<dbReference type="Gene3D" id="3.60.20.10">
    <property type="entry name" value="Glutamine Phosphoribosylpyrophosphate, subunit 1, domain 1"/>
    <property type="match status" value="1"/>
</dbReference>
<evidence type="ECO:0000313" key="5">
    <source>
        <dbReference type="EMBL" id="EGS21641.1"/>
    </source>
</evidence>
<evidence type="ECO:0000256" key="2">
    <source>
        <dbReference type="ARBA" id="ARBA00022888"/>
    </source>
</evidence>
<evidence type="ECO:0000256" key="3">
    <source>
        <dbReference type="ARBA" id="ARBA00022962"/>
    </source>
</evidence>
<dbReference type="OrthoDB" id="10252281at2759"/>
<dbReference type="KEGG" id="cthr:CTHT_0035050"/>
<dbReference type="CDD" id="cd01991">
    <property type="entry name" value="Asn_synthase_B_C"/>
    <property type="match status" value="1"/>
</dbReference>
<dbReference type="GO" id="GO:0006529">
    <property type="term" value="P:asparagine biosynthetic process"/>
    <property type="evidence" value="ECO:0007669"/>
    <property type="project" value="UniProtKB-KW"/>
</dbReference>
<dbReference type="InterPro" id="IPR001962">
    <property type="entry name" value="Asn_synthase"/>
</dbReference>
<gene>
    <name evidence="5" type="ORF">CTHT_0035050</name>
</gene>
<evidence type="ECO:0000313" key="6">
    <source>
        <dbReference type="Proteomes" id="UP000008066"/>
    </source>
</evidence>
<keyword evidence="6" id="KW-1185">Reference proteome</keyword>
<dbReference type="Gene3D" id="3.40.50.620">
    <property type="entry name" value="HUPs"/>
    <property type="match status" value="1"/>
</dbReference>
<dbReference type="PANTHER" id="PTHR45937:SF1">
    <property type="entry name" value="ASPARAGINE SYNTHETASE DOMAIN-CONTAINING PROTEIN 1"/>
    <property type="match status" value="1"/>
</dbReference>
<dbReference type="PANTHER" id="PTHR45937">
    <property type="entry name" value="ASPARAGINE SYNTHETASE DOMAIN-CONTAINING PROTEIN 1"/>
    <property type="match status" value="1"/>
</dbReference>
<dbReference type="PROSITE" id="PS51278">
    <property type="entry name" value="GATASE_TYPE_2"/>
    <property type="match status" value="1"/>
</dbReference>
<dbReference type="STRING" id="759272.G0S6N9"/>
<keyword evidence="3" id="KW-0315">Glutamine amidotransferase</keyword>
<dbReference type="eggNOG" id="KOG0573">
    <property type="taxonomic scope" value="Eukaryota"/>
</dbReference>
<evidence type="ECO:0000256" key="1">
    <source>
        <dbReference type="ARBA" id="ARBA00022605"/>
    </source>
</evidence>
<protein>
    <submittedName>
        <fullName evidence="5">Putative asparagine protein</fullName>
    </submittedName>
</protein>
<reference evidence="5 6" key="1">
    <citation type="journal article" date="2011" name="Cell">
        <title>Insight into structure and assembly of the nuclear pore complex by utilizing the genome of a eukaryotic thermophile.</title>
        <authorList>
            <person name="Amlacher S."/>
            <person name="Sarges P."/>
            <person name="Flemming D."/>
            <person name="van Noort V."/>
            <person name="Kunze R."/>
            <person name="Devos D.P."/>
            <person name="Arumugam M."/>
            <person name="Bork P."/>
            <person name="Hurt E."/>
        </authorList>
    </citation>
    <scope>NUCLEOTIDE SEQUENCE [LARGE SCALE GENOMIC DNA]</scope>
    <source>
        <strain evidence="6">DSM 1495 / CBS 144.50 / IMI 039719</strain>
    </source>
</reference>
<dbReference type="SUPFAM" id="SSF56235">
    <property type="entry name" value="N-terminal nucleophile aminohydrolases (Ntn hydrolases)"/>
    <property type="match status" value="1"/>
</dbReference>
<dbReference type="OMA" id="SVYESCP"/>
<organism evidence="6">
    <name type="scientific">Chaetomium thermophilum (strain DSM 1495 / CBS 144.50 / IMI 039719)</name>
    <name type="common">Thermochaetoides thermophila</name>
    <dbReference type="NCBI Taxonomy" id="759272"/>
    <lineage>
        <taxon>Eukaryota</taxon>
        <taxon>Fungi</taxon>
        <taxon>Dikarya</taxon>
        <taxon>Ascomycota</taxon>
        <taxon>Pezizomycotina</taxon>
        <taxon>Sordariomycetes</taxon>
        <taxon>Sordariomycetidae</taxon>
        <taxon>Sordariales</taxon>
        <taxon>Chaetomiaceae</taxon>
        <taxon>Thermochaetoides</taxon>
    </lineage>
</organism>
<dbReference type="EMBL" id="GL988041">
    <property type="protein sequence ID" value="EGS21641.1"/>
    <property type="molecule type" value="Genomic_DNA"/>
</dbReference>
<dbReference type="CDD" id="cd03766">
    <property type="entry name" value="Gn_AT_II_novel"/>
    <property type="match status" value="1"/>
</dbReference>
<sequence>MCGIHALISPAISPLSQPRDLDSVSPELRRVLVARGPDHFGQACRKSNGWTLRFTSTVLALRGDHITRQPLESDNGSVLCWNGEAWRVNGQRIQAEANDAEVVLKLLVNVGSSAPGDERLETLLNALRAIEGPFAFVYYDYPAETLIYGRDRLGRRSLVLRQDGDELELCSVAGSLGNGWQEVEADGIYVARLKTQGGLDISRCPWIVGDKTADFTYSAFHQVFGLGRFNKTQPFGNPQLTRFSTSVTMLKEQLLESIRLRILNIPVPPSTDGRTRLSVLFSGGLDCTVLARLCHEVLDPDQAIDLLNVAFENPRVVAQLKNGADGTLSDFYEACPDRITGRRSFAELQKVNIPYAETLAHRQQVISLIYPHNTEMDLSIAYALYFAARGQGFCTDSSAFNTVPKPYTSPARVLLSGLGADELFGGYSRHLSAFQQRGYVGLVDELLLDVGRLGKRNLGRDDRVMSHWGKEVRFPFLDERLVRWAIETPSWEKCDFANGEDVTGVEANKRILRLLALELGMEGVAREKKRAIQFGSRTAKMESGRVKGTTLIS</sequence>
<accession>G0S6N9</accession>
<dbReference type="HOGENOM" id="CLU_012368_2_0_1"/>
<dbReference type="AlphaFoldDB" id="G0S6N9"/>
<dbReference type="GeneID" id="18257543"/>
<dbReference type="RefSeq" id="XP_006693937.1">
    <property type="nucleotide sequence ID" value="XM_006693874.1"/>
</dbReference>
<name>G0S6N9_CHATD</name>
<evidence type="ECO:0000259" key="4">
    <source>
        <dbReference type="PROSITE" id="PS51278"/>
    </source>
</evidence>
<dbReference type="Proteomes" id="UP000008066">
    <property type="component" value="Unassembled WGS sequence"/>
</dbReference>
<feature type="domain" description="Glutamine amidotransferase type-2" evidence="4">
    <location>
        <begin position="2"/>
        <end position="204"/>
    </location>
</feature>
<dbReference type="SUPFAM" id="SSF52402">
    <property type="entry name" value="Adenine nucleotide alpha hydrolases-like"/>
    <property type="match status" value="1"/>
</dbReference>
<proteinExistence type="predicted"/>
<dbReference type="InterPro" id="IPR051857">
    <property type="entry name" value="Asn_synthetase_domain"/>
</dbReference>
<dbReference type="InterPro" id="IPR029055">
    <property type="entry name" value="Ntn_hydrolases_N"/>
</dbReference>
<dbReference type="GO" id="GO:0004066">
    <property type="term" value="F:asparagine synthase (glutamine-hydrolyzing) activity"/>
    <property type="evidence" value="ECO:0007669"/>
    <property type="project" value="InterPro"/>
</dbReference>
<dbReference type="InterPro" id="IPR017932">
    <property type="entry name" value="GATase_2_dom"/>
</dbReference>
<dbReference type="Pfam" id="PF13537">
    <property type="entry name" value="GATase_7"/>
    <property type="match status" value="1"/>
</dbReference>
<dbReference type="InterPro" id="IPR014729">
    <property type="entry name" value="Rossmann-like_a/b/a_fold"/>
</dbReference>
<keyword evidence="2" id="KW-0061">Asparagine biosynthesis</keyword>
<dbReference type="Pfam" id="PF00733">
    <property type="entry name" value="Asn_synthase"/>
    <property type="match status" value="2"/>
</dbReference>